<dbReference type="Gramene" id="ONI22341">
    <property type="protein sequence ID" value="ONI22341"/>
    <property type="gene ID" value="PRUPE_2G122800"/>
</dbReference>
<protein>
    <submittedName>
        <fullName evidence="2">Uncharacterized protein</fullName>
    </submittedName>
</protein>
<feature type="transmembrane region" description="Helical" evidence="1">
    <location>
        <begin position="36"/>
        <end position="55"/>
    </location>
</feature>
<evidence type="ECO:0000313" key="3">
    <source>
        <dbReference type="Proteomes" id="UP000006882"/>
    </source>
</evidence>
<keyword evidence="3" id="KW-1185">Reference proteome</keyword>
<organism evidence="2 3">
    <name type="scientific">Prunus persica</name>
    <name type="common">Peach</name>
    <name type="synonym">Amygdalus persica</name>
    <dbReference type="NCBI Taxonomy" id="3760"/>
    <lineage>
        <taxon>Eukaryota</taxon>
        <taxon>Viridiplantae</taxon>
        <taxon>Streptophyta</taxon>
        <taxon>Embryophyta</taxon>
        <taxon>Tracheophyta</taxon>
        <taxon>Spermatophyta</taxon>
        <taxon>Magnoliopsida</taxon>
        <taxon>eudicotyledons</taxon>
        <taxon>Gunneridae</taxon>
        <taxon>Pentapetalae</taxon>
        <taxon>rosids</taxon>
        <taxon>fabids</taxon>
        <taxon>Rosales</taxon>
        <taxon>Rosaceae</taxon>
        <taxon>Amygdaloideae</taxon>
        <taxon>Amygdaleae</taxon>
        <taxon>Prunus</taxon>
    </lineage>
</organism>
<sequence length="86" mass="10175">MGLFTVVSMFVLRVLSWFLLRYDLQFVWVSKDYDFAHRMLLLTIGMFCGPLLWVYYLGFLWFSHVGLLCWSLIAVLVGGFCVRFCF</sequence>
<dbReference type="AlphaFoldDB" id="A0A251QES7"/>
<feature type="transmembrane region" description="Helical" evidence="1">
    <location>
        <begin position="61"/>
        <end position="82"/>
    </location>
</feature>
<reference evidence="2 3" key="1">
    <citation type="journal article" date="2013" name="Nat. Genet.">
        <title>The high-quality draft genome of peach (Prunus persica) identifies unique patterns of genetic diversity, domestication and genome evolution.</title>
        <authorList>
            <consortium name="International Peach Genome Initiative"/>
            <person name="Verde I."/>
            <person name="Abbott A.G."/>
            <person name="Scalabrin S."/>
            <person name="Jung S."/>
            <person name="Shu S."/>
            <person name="Marroni F."/>
            <person name="Zhebentyayeva T."/>
            <person name="Dettori M.T."/>
            <person name="Grimwood J."/>
            <person name="Cattonaro F."/>
            <person name="Zuccolo A."/>
            <person name="Rossini L."/>
            <person name="Jenkins J."/>
            <person name="Vendramin E."/>
            <person name="Meisel L.A."/>
            <person name="Decroocq V."/>
            <person name="Sosinski B."/>
            <person name="Prochnik S."/>
            <person name="Mitros T."/>
            <person name="Policriti A."/>
            <person name="Cipriani G."/>
            <person name="Dondini L."/>
            <person name="Ficklin S."/>
            <person name="Goodstein D.M."/>
            <person name="Xuan P."/>
            <person name="Del Fabbro C."/>
            <person name="Aramini V."/>
            <person name="Copetti D."/>
            <person name="Gonzalez S."/>
            <person name="Horner D.S."/>
            <person name="Falchi R."/>
            <person name="Lucas S."/>
            <person name="Mica E."/>
            <person name="Maldonado J."/>
            <person name="Lazzari B."/>
            <person name="Bielenberg D."/>
            <person name="Pirona R."/>
            <person name="Miculan M."/>
            <person name="Barakat A."/>
            <person name="Testolin R."/>
            <person name="Stella A."/>
            <person name="Tartarini S."/>
            <person name="Tonutti P."/>
            <person name="Arus P."/>
            <person name="Orellana A."/>
            <person name="Wells C."/>
            <person name="Main D."/>
            <person name="Vizzotto G."/>
            <person name="Silva H."/>
            <person name="Salamini F."/>
            <person name="Schmutz J."/>
            <person name="Morgante M."/>
            <person name="Rokhsar D.S."/>
        </authorList>
    </citation>
    <scope>NUCLEOTIDE SEQUENCE [LARGE SCALE GENOMIC DNA]</scope>
    <source>
        <strain evidence="3">cv. Nemared</strain>
    </source>
</reference>
<keyword evidence="1" id="KW-0812">Transmembrane</keyword>
<gene>
    <name evidence="2" type="ORF">PRUPE_2G122800</name>
</gene>
<feature type="transmembrane region" description="Helical" evidence="1">
    <location>
        <begin position="6"/>
        <end position="24"/>
    </location>
</feature>
<accession>A0A251QES7</accession>
<name>A0A251QES7_PRUPE</name>
<dbReference type="Proteomes" id="UP000006882">
    <property type="component" value="Chromosome G2"/>
</dbReference>
<keyword evidence="1" id="KW-1133">Transmembrane helix</keyword>
<evidence type="ECO:0000313" key="2">
    <source>
        <dbReference type="EMBL" id="ONI22341.1"/>
    </source>
</evidence>
<proteinExistence type="predicted"/>
<evidence type="ECO:0000256" key="1">
    <source>
        <dbReference type="SAM" id="Phobius"/>
    </source>
</evidence>
<keyword evidence="1" id="KW-0472">Membrane</keyword>
<dbReference type="EMBL" id="CM007652">
    <property type="protein sequence ID" value="ONI22341.1"/>
    <property type="molecule type" value="Genomic_DNA"/>
</dbReference>